<evidence type="ECO:0000256" key="6">
    <source>
        <dbReference type="ARBA" id="ARBA00023125"/>
    </source>
</evidence>
<evidence type="ECO:0000313" key="13">
    <source>
        <dbReference type="RefSeq" id="XP_015881045.3"/>
    </source>
</evidence>
<dbReference type="Gene3D" id="2.20.25.80">
    <property type="entry name" value="WRKY domain"/>
    <property type="match status" value="2"/>
</dbReference>
<keyword evidence="12" id="KW-1185">Reference proteome</keyword>
<keyword evidence="4" id="KW-0862">Zinc</keyword>
<dbReference type="GO" id="GO:0005634">
    <property type="term" value="C:nucleus"/>
    <property type="evidence" value="ECO:0007669"/>
    <property type="project" value="UniProtKB-SubCell"/>
</dbReference>
<reference evidence="13" key="1">
    <citation type="submission" date="2025-08" db="UniProtKB">
        <authorList>
            <consortium name="RefSeq"/>
        </authorList>
    </citation>
    <scope>IDENTIFICATION</scope>
    <source>
        <tissue evidence="13">Seedling</tissue>
    </source>
</reference>
<organism evidence="12 13">
    <name type="scientific">Ziziphus jujuba</name>
    <name type="common">Chinese jujube</name>
    <name type="synonym">Ziziphus sativa</name>
    <dbReference type="NCBI Taxonomy" id="326968"/>
    <lineage>
        <taxon>Eukaryota</taxon>
        <taxon>Viridiplantae</taxon>
        <taxon>Streptophyta</taxon>
        <taxon>Embryophyta</taxon>
        <taxon>Tracheophyta</taxon>
        <taxon>Spermatophyta</taxon>
        <taxon>Magnoliopsida</taxon>
        <taxon>eudicotyledons</taxon>
        <taxon>Gunneridae</taxon>
        <taxon>Pentapetalae</taxon>
        <taxon>rosids</taxon>
        <taxon>fabids</taxon>
        <taxon>Rosales</taxon>
        <taxon>Rhamnaceae</taxon>
        <taxon>Paliureae</taxon>
        <taxon>Ziziphus</taxon>
    </lineage>
</organism>
<feature type="region of interest" description="Disordered" evidence="10">
    <location>
        <begin position="365"/>
        <end position="501"/>
    </location>
</feature>
<feature type="compositionally biased region" description="Polar residues" evidence="10">
    <location>
        <begin position="420"/>
        <end position="435"/>
    </location>
</feature>
<evidence type="ECO:0000256" key="10">
    <source>
        <dbReference type="SAM" id="MobiDB-lite"/>
    </source>
</evidence>
<dbReference type="FunFam" id="2.20.25.80:FF:000006">
    <property type="entry name" value="WRKY transcription factor"/>
    <property type="match status" value="1"/>
</dbReference>
<dbReference type="RefSeq" id="XP_015881045.3">
    <property type="nucleotide sequence ID" value="XM_016025559.4"/>
</dbReference>
<dbReference type="PANTHER" id="PTHR31221">
    <property type="entry name" value="WRKY TRANSCRIPTION FACTOR PROTEIN 1-RELATED"/>
    <property type="match status" value="1"/>
</dbReference>
<dbReference type="FunFam" id="2.20.25.80:FF:000003">
    <property type="entry name" value="WRKY transcription factor 57"/>
    <property type="match status" value="1"/>
</dbReference>
<feature type="compositionally biased region" description="Polar residues" evidence="10">
    <location>
        <begin position="69"/>
        <end position="79"/>
    </location>
</feature>
<evidence type="ECO:0000256" key="3">
    <source>
        <dbReference type="ARBA" id="ARBA00022737"/>
    </source>
</evidence>
<protein>
    <submittedName>
        <fullName evidence="13">WRKY transcription factor 1</fullName>
    </submittedName>
</protein>
<dbReference type="InParanoid" id="A0A6P3ZZN1"/>
<keyword evidence="2" id="KW-0479">Metal-binding</keyword>
<evidence type="ECO:0000256" key="4">
    <source>
        <dbReference type="ARBA" id="ARBA00022833"/>
    </source>
</evidence>
<feature type="region of interest" description="Disordered" evidence="10">
    <location>
        <begin position="240"/>
        <end position="273"/>
    </location>
</feature>
<dbReference type="GO" id="GO:0003700">
    <property type="term" value="F:DNA-binding transcription factor activity"/>
    <property type="evidence" value="ECO:0007669"/>
    <property type="project" value="InterPro"/>
</dbReference>
<feature type="region of interest" description="Disordered" evidence="10">
    <location>
        <begin position="1"/>
        <end position="104"/>
    </location>
</feature>
<feature type="compositionally biased region" description="Basic and acidic residues" evidence="10">
    <location>
        <begin position="13"/>
        <end position="23"/>
    </location>
</feature>
<proteinExistence type="inferred from homology"/>
<comment type="similarity">
    <text evidence="9">Belongs to the WRKY group I family.</text>
</comment>
<feature type="domain" description="WRKY" evidence="11">
    <location>
        <begin position="107"/>
        <end position="171"/>
    </location>
</feature>
<evidence type="ECO:0000256" key="5">
    <source>
        <dbReference type="ARBA" id="ARBA00023015"/>
    </source>
</evidence>
<dbReference type="PANTHER" id="PTHR31221:SF125">
    <property type="entry name" value="WRKY TRANSCRIPTION FACTOR 1"/>
    <property type="match status" value="1"/>
</dbReference>
<dbReference type="InterPro" id="IPR003657">
    <property type="entry name" value="WRKY_dom"/>
</dbReference>
<dbReference type="GeneID" id="107417003"/>
<dbReference type="SUPFAM" id="SSF118290">
    <property type="entry name" value="WRKY DNA-binding domain"/>
    <property type="match status" value="2"/>
</dbReference>
<evidence type="ECO:0000256" key="8">
    <source>
        <dbReference type="ARBA" id="ARBA00023242"/>
    </source>
</evidence>
<feature type="compositionally biased region" description="Basic and acidic residues" evidence="10">
    <location>
        <begin position="365"/>
        <end position="376"/>
    </location>
</feature>
<dbReference type="FunCoup" id="A0A6P3ZZN1">
    <property type="interactions" value="1041"/>
</dbReference>
<evidence type="ECO:0000256" key="1">
    <source>
        <dbReference type="ARBA" id="ARBA00004123"/>
    </source>
</evidence>
<name>A0A6P3ZZN1_ZIZJJ</name>
<comment type="subcellular location">
    <subcellularLocation>
        <location evidence="1">Nucleus</location>
    </subcellularLocation>
</comment>
<evidence type="ECO:0000256" key="2">
    <source>
        <dbReference type="ARBA" id="ARBA00022723"/>
    </source>
</evidence>
<feature type="compositionally biased region" description="Basic and acidic residues" evidence="10">
    <location>
        <begin position="487"/>
        <end position="501"/>
    </location>
</feature>
<gene>
    <name evidence="13" type="primary">LOC107417003</name>
</gene>
<feature type="compositionally biased region" description="Polar residues" evidence="10">
    <location>
        <begin position="24"/>
        <end position="42"/>
    </location>
</feature>
<evidence type="ECO:0000256" key="7">
    <source>
        <dbReference type="ARBA" id="ARBA00023163"/>
    </source>
</evidence>
<dbReference type="GO" id="GO:0043565">
    <property type="term" value="F:sequence-specific DNA binding"/>
    <property type="evidence" value="ECO:0007669"/>
    <property type="project" value="InterPro"/>
</dbReference>
<keyword evidence="8" id="KW-0539">Nucleus</keyword>
<evidence type="ECO:0000259" key="11">
    <source>
        <dbReference type="PROSITE" id="PS50811"/>
    </source>
</evidence>
<feature type="compositionally biased region" description="Polar residues" evidence="10">
    <location>
        <begin position="93"/>
        <end position="104"/>
    </location>
</feature>
<accession>A0A6P3ZZN1</accession>
<dbReference type="KEGG" id="zju:107417003"/>
<evidence type="ECO:0000256" key="9">
    <source>
        <dbReference type="ARBA" id="ARBA00061157"/>
    </source>
</evidence>
<feature type="domain" description="WRKY" evidence="11">
    <location>
        <begin position="282"/>
        <end position="347"/>
    </location>
</feature>
<evidence type="ECO:0000313" key="12">
    <source>
        <dbReference type="Proteomes" id="UP001652623"/>
    </source>
</evidence>
<sequence>MVPEGETVTDEVASDKSQRRENSINETHTSQETPSSRVSSLPPNEEGRSSFVKPEQATKVQDSAVRAMSLNQEGKSSTMVLEKASKTPGTCVPASQSGQESSTPTIIREKMTEDGYNWRKYGQKLVKGNEYVRSYYKCTHPNCLVKKQLERSHDGQIVDTIYFGQHEHPKPQLNIPVAVGFVVSIVEERRDEPSLTTAEDTPMDEHGQMPVRTERVDAPKISNVAANDIGQGVLVQSNKIKDEVFNDDDPDSKRRKKDKQNVNSSSVDKPTSESRIVVQTLSEVDIVNDGYRWRKYGQKLVKGNPNPRSYYRCSNPGCPVKKHVERASHDQKVVIATYEGQHDHDIPPVRTVTHNTTGSSVLQIAHDDDAGTKTEDVAVCPPDRAHKTSDHESKSKDQLNGELKTRSGVSGVAASDKVTKSCSGAETKSNEQQNGKPVISEASSPVKVVEHSNSAVVSRPNDQVKGETRNKLEGNAVCHDNLGPESKISERQKPNAEPVHS</sequence>
<dbReference type="GO" id="GO:0046872">
    <property type="term" value="F:metal ion binding"/>
    <property type="evidence" value="ECO:0007669"/>
    <property type="project" value="UniProtKB-KW"/>
</dbReference>
<keyword evidence="5" id="KW-0805">Transcription regulation</keyword>
<dbReference type="AlphaFoldDB" id="A0A6P3ZZN1"/>
<dbReference type="Proteomes" id="UP001652623">
    <property type="component" value="Chromosome 4"/>
</dbReference>
<feature type="compositionally biased region" description="Basic and acidic residues" evidence="10">
    <location>
        <begin position="462"/>
        <end position="472"/>
    </location>
</feature>
<feature type="compositionally biased region" description="Polar residues" evidence="10">
    <location>
        <begin position="261"/>
        <end position="273"/>
    </location>
</feature>
<dbReference type="Pfam" id="PF03106">
    <property type="entry name" value="WRKY"/>
    <property type="match status" value="2"/>
</dbReference>
<dbReference type="PROSITE" id="PS50811">
    <property type="entry name" value="WRKY"/>
    <property type="match status" value="2"/>
</dbReference>
<dbReference type="InterPro" id="IPR036576">
    <property type="entry name" value="WRKY_dom_sf"/>
</dbReference>
<keyword evidence="3" id="KW-0677">Repeat</keyword>
<dbReference type="SMART" id="SM00774">
    <property type="entry name" value="WRKY"/>
    <property type="match status" value="2"/>
</dbReference>
<dbReference type="InterPro" id="IPR044810">
    <property type="entry name" value="WRKY_plant"/>
</dbReference>
<keyword evidence="6" id="KW-0238">DNA-binding</keyword>
<dbReference type="SMR" id="A0A6P3ZZN1"/>
<feature type="region of interest" description="Disordered" evidence="10">
    <location>
        <begin position="191"/>
        <end position="218"/>
    </location>
</feature>
<feature type="compositionally biased region" description="Basic and acidic residues" evidence="10">
    <location>
        <begin position="383"/>
        <end position="405"/>
    </location>
</feature>
<feature type="compositionally biased region" description="Basic and acidic residues" evidence="10">
    <location>
        <begin position="203"/>
        <end position="218"/>
    </location>
</feature>
<keyword evidence="7" id="KW-0804">Transcription</keyword>